<evidence type="ECO:0000313" key="1">
    <source>
        <dbReference type="EMBL" id="UOE21460.1"/>
    </source>
</evidence>
<keyword evidence="2" id="KW-1185">Reference proteome</keyword>
<dbReference type="InterPro" id="IPR011009">
    <property type="entry name" value="Kinase-like_dom_sf"/>
</dbReference>
<dbReference type="Pfam" id="PF01636">
    <property type="entry name" value="APH"/>
    <property type="match status" value="1"/>
</dbReference>
<accession>A0A399FW25</accession>
<reference evidence="1" key="1">
    <citation type="submission" date="2020-10" db="EMBL/GenBank/DDBJ databases">
        <title>De novo genome project of the cellulose decomposer Thermobifida halotolerans type strain.</title>
        <authorList>
            <person name="Nagy I."/>
            <person name="Horvath B."/>
            <person name="Kukolya J."/>
            <person name="Nagy I."/>
            <person name="Orsini M."/>
        </authorList>
    </citation>
    <scope>NUCLEOTIDE SEQUENCE</scope>
    <source>
        <strain evidence="1">DSM 44931</strain>
    </source>
</reference>
<dbReference type="RefSeq" id="WP_119268195.1">
    <property type="nucleotide sequence ID" value="NZ_CP063196.1"/>
</dbReference>
<protein>
    <submittedName>
        <fullName evidence="1">Aminoglycoside phosphotransferase family protein</fullName>
    </submittedName>
</protein>
<dbReference type="InterPro" id="IPR002575">
    <property type="entry name" value="Aminoglycoside_PTrfase"/>
</dbReference>
<organism evidence="1 2">
    <name type="scientific">Thermobifida halotolerans</name>
    <dbReference type="NCBI Taxonomy" id="483545"/>
    <lineage>
        <taxon>Bacteria</taxon>
        <taxon>Bacillati</taxon>
        <taxon>Actinomycetota</taxon>
        <taxon>Actinomycetes</taxon>
        <taxon>Streptosporangiales</taxon>
        <taxon>Nocardiopsidaceae</taxon>
        <taxon>Thermobifida</taxon>
    </lineage>
</organism>
<dbReference type="KEGG" id="thao:NI17_010305"/>
<dbReference type="SUPFAM" id="SSF56112">
    <property type="entry name" value="Protein kinase-like (PK-like)"/>
    <property type="match status" value="1"/>
</dbReference>
<dbReference type="InterPro" id="IPR051678">
    <property type="entry name" value="AGP_Transferase"/>
</dbReference>
<sequence length="294" mass="32469">MTLPAPFDRILAAAGRQAAIATEGAEAVRIGENAVIRLPGQVVARISRPGQQQAAAREVAVARWLAEEDLPAVRALEVDQPALVDGRAVTWWHELPPHQAGTVTDVARLLRALHALTPPPGLALGALDPFVRLEARIDDAHTLPPADRAWLRGRLDQLRAAWQELPAGLPECVVHGDAWVGNVARSADGQARLIDLERCSLGRPEWDLVSTAIKHTSFGWVRADDYARFADLYGYDVTAWDGYEVLRDIRELRMALYFAQHAPHDPAMHTEAQLRVDCLRGRRGPRPWPWTPAP</sequence>
<proteinExistence type="predicted"/>
<dbReference type="Proteomes" id="UP000265719">
    <property type="component" value="Chromosome"/>
</dbReference>
<evidence type="ECO:0000313" key="2">
    <source>
        <dbReference type="Proteomes" id="UP000265719"/>
    </source>
</evidence>
<gene>
    <name evidence="1" type="ORF">NI17_010305</name>
</gene>
<dbReference type="Gene3D" id="3.90.1200.10">
    <property type="match status" value="1"/>
</dbReference>
<dbReference type="AlphaFoldDB" id="A0A399FW25"/>
<dbReference type="PANTHER" id="PTHR21310">
    <property type="entry name" value="AMINOGLYCOSIDE PHOSPHOTRANSFERASE-RELATED-RELATED"/>
    <property type="match status" value="1"/>
</dbReference>
<dbReference type="EMBL" id="CP063196">
    <property type="protein sequence ID" value="UOE21460.1"/>
    <property type="molecule type" value="Genomic_DNA"/>
</dbReference>
<dbReference type="PANTHER" id="PTHR21310:SF40">
    <property type="entry name" value="AMINOGLYCOSIDE PHOSPHOTRANSFERASE DOMAIN-CONTAINING PROTEIN-RELATED"/>
    <property type="match status" value="1"/>
</dbReference>
<name>A0A399FW25_9ACTN</name>